<keyword evidence="2 4" id="KW-0732">Signal</keyword>
<keyword evidence="3" id="KW-0677">Repeat</keyword>
<dbReference type="InterPro" id="IPR003591">
    <property type="entry name" value="Leu-rich_rpt_typical-subtyp"/>
</dbReference>
<feature type="chain" id="PRO_5019739072" evidence="4">
    <location>
        <begin position="21"/>
        <end position="319"/>
    </location>
</feature>
<dbReference type="PANTHER" id="PTHR24369">
    <property type="entry name" value="ANTIGEN BSP, PUTATIVE-RELATED"/>
    <property type="match status" value="1"/>
</dbReference>
<dbReference type="AlphaFoldDB" id="A0A482VDE7"/>
<dbReference type="SUPFAM" id="SSF52058">
    <property type="entry name" value="L domain-like"/>
    <property type="match status" value="1"/>
</dbReference>
<reference evidence="5 6" key="1">
    <citation type="submission" date="2017-03" db="EMBL/GenBank/DDBJ databases">
        <title>Genome of the blue death feigning beetle - Asbolus verrucosus.</title>
        <authorList>
            <person name="Rider S.D."/>
        </authorList>
    </citation>
    <scope>NUCLEOTIDE SEQUENCE [LARGE SCALE GENOMIC DNA]</scope>
    <source>
        <strain evidence="5">Butters</strain>
        <tissue evidence="5">Head and leg muscle</tissue>
    </source>
</reference>
<protein>
    <submittedName>
        <fullName evidence="5">Leucine-rich repeat-containing protein 15-like</fullName>
    </submittedName>
</protein>
<dbReference type="EMBL" id="QDEB01111422">
    <property type="protein sequence ID" value="RZB49877.1"/>
    <property type="molecule type" value="Genomic_DNA"/>
</dbReference>
<accession>A0A482VDE7</accession>
<dbReference type="InterPro" id="IPR032675">
    <property type="entry name" value="LRR_dom_sf"/>
</dbReference>
<dbReference type="Pfam" id="PF13855">
    <property type="entry name" value="LRR_8"/>
    <property type="match status" value="1"/>
</dbReference>
<evidence type="ECO:0000256" key="1">
    <source>
        <dbReference type="ARBA" id="ARBA00022614"/>
    </source>
</evidence>
<dbReference type="Proteomes" id="UP000292052">
    <property type="component" value="Unassembled WGS sequence"/>
</dbReference>
<dbReference type="PANTHER" id="PTHR24369:SF210">
    <property type="entry name" value="CHAOPTIN-RELATED"/>
    <property type="match status" value="1"/>
</dbReference>
<dbReference type="InterPro" id="IPR001611">
    <property type="entry name" value="Leu-rich_rpt"/>
</dbReference>
<evidence type="ECO:0000313" key="5">
    <source>
        <dbReference type="EMBL" id="RZB49877.1"/>
    </source>
</evidence>
<organism evidence="5 6">
    <name type="scientific">Asbolus verrucosus</name>
    <name type="common">Desert ironclad beetle</name>
    <dbReference type="NCBI Taxonomy" id="1661398"/>
    <lineage>
        <taxon>Eukaryota</taxon>
        <taxon>Metazoa</taxon>
        <taxon>Ecdysozoa</taxon>
        <taxon>Arthropoda</taxon>
        <taxon>Hexapoda</taxon>
        <taxon>Insecta</taxon>
        <taxon>Pterygota</taxon>
        <taxon>Neoptera</taxon>
        <taxon>Endopterygota</taxon>
        <taxon>Coleoptera</taxon>
        <taxon>Polyphaga</taxon>
        <taxon>Cucujiformia</taxon>
        <taxon>Tenebrionidae</taxon>
        <taxon>Pimeliinae</taxon>
        <taxon>Asbolus</taxon>
    </lineage>
</organism>
<evidence type="ECO:0000256" key="4">
    <source>
        <dbReference type="SAM" id="SignalP"/>
    </source>
</evidence>
<comment type="caution">
    <text evidence="5">The sequence shown here is derived from an EMBL/GenBank/DDBJ whole genome shotgun (WGS) entry which is preliminary data.</text>
</comment>
<gene>
    <name evidence="5" type="ORF">BDFB_007479</name>
</gene>
<evidence type="ECO:0000313" key="6">
    <source>
        <dbReference type="Proteomes" id="UP000292052"/>
    </source>
</evidence>
<dbReference type="OrthoDB" id="676979at2759"/>
<dbReference type="GO" id="GO:0005886">
    <property type="term" value="C:plasma membrane"/>
    <property type="evidence" value="ECO:0007669"/>
    <property type="project" value="TreeGrafter"/>
</dbReference>
<dbReference type="SMART" id="SM00369">
    <property type="entry name" value="LRR_TYP"/>
    <property type="match status" value="3"/>
</dbReference>
<proteinExistence type="predicted"/>
<name>A0A482VDE7_ASBVE</name>
<sequence length="319" mass="36669">MVSSIQFLCCFFYITTCVRARHLWSEDLPQVSNIVLEKGKPINLGKNYDKVQISGLNGTLYSDSLSQLQTVTELKIHRNQIREIEKGALCSSPALRVLELEFYTNIKLPVFTRDAFDSCDNLEELLLKFDDNDVGNPPLINQDAFGNLPRLQKLALQGYRIPHMTKHFLKISHDSLTALIFSFCHIQRIDSDVFDDFKNLEEVIITHNPEWSRLPTDIFKNLSKLKKLVLRDNNLQGLSWDEFQGLSSLRELNLVDNQISSFDVDKIAKYMPGLEDLQIEINPAPCKQKEAFVSQLKTKLNHSVEVSYKFGFYDSCEED</sequence>
<feature type="signal peptide" evidence="4">
    <location>
        <begin position="1"/>
        <end position="20"/>
    </location>
</feature>
<evidence type="ECO:0000256" key="3">
    <source>
        <dbReference type="ARBA" id="ARBA00022737"/>
    </source>
</evidence>
<keyword evidence="1" id="KW-0433">Leucine-rich repeat</keyword>
<dbReference type="Gene3D" id="3.80.10.10">
    <property type="entry name" value="Ribonuclease Inhibitor"/>
    <property type="match status" value="2"/>
</dbReference>
<dbReference type="InterPro" id="IPR050541">
    <property type="entry name" value="LRR_TM_domain-containing"/>
</dbReference>
<dbReference type="STRING" id="1661398.A0A482VDE7"/>
<keyword evidence="6" id="KW-1185">Reference proteome</keyword>
<evidence type="ECO:0000256" key="2">
    <source>
        <dbReference type="ARBA" id="ARBA00022729"/>
    </source>
</evidence>